<keyword evidence="8" id="KW-1185">Reference proteome</keyword>
<dbReference type="Gene3D" id="1.20.1070.10">
    <property type="entry name" value="Rhodopsin 7-helix transmembrane proteins"/>
    <property type="match status" value="1"/>
</dbReference>
<dbReference type="SUPFAM" id="SSF81321">
    <property type="entry name" value="Family A G protein-coupled receptor-like"/>
    <property type="match status" value="1"/>
</dbReference>
<feature type="transmembrane region" description="Helical" evidence="6">
    <location>
        <begin position="48"/>
        <end position="67"/>
    </location>
</feature>
<dbReference type="EMBL" id="BTRK01000004">
    <property type="protein sequence ID" value="GMR46712.1"/>
    <property type="molecule type" value="Genomic_DNA"/>
</dbReference>
<dbReference type="Proteomes" id="UP001328107">
    <property type="component" value="Unassembled WGS sequence"/>
</dbReference>
<evidence type="ECO:0000256" key="1">
    <source>
        <dbReference type="ARBA" id="ARBA00004141"/>
    </source>
</evidence>
<proteinExistence type="inferred from homology"/>
<evidence type="ECO:0000256" key="3">
    <source>
        <dbReference type="ARBA" id="ARBA00022692"/>
    </source>
</evidence>
<reference evidence="8" key="1">
    <citation type="submission" date="2022-10" db="EMBL/GenBank/DDBJ databases">
        <title>Genome assembly of Pristionchus species.</title>
        <authorList>
            <person name="Yoshida K."/>
            <person name="Sommer R.J."/>
        </authorList>
    </citation>
    <scope>NUCLEOTIDE SEQUENCE [LARGE SCALE GENOMIC DNA]</scope>
    <source>
        <strain evidence="8">RS5460</strain>
    </source>
</reference>
<dbReference type="InterPro" id="IPR050920">
    <property type="entry name" value="Nematode_rcpt-like_delta"/>
</dbReference>
<feature type="transmembrane region" description="Helical" evidence="6">
    <location>
        <begin position="194"/>
        <end position="212"/>
    </location>
</feature>
<keyword evidence="5 6" id="KW-0472">Membrane</keyword>
<comment type="subcellular location">
    <subcellularLocation>
        <location evidence="1">Membrane</location>
        <topology evidence="1">Multi-pass membrane protein</topology>
    </subcellularLocation>
</comment>
<dbReference type="AlphaFoldDB" id="A0AAN5CLM8"/>
<feature type="transmembrane region" description="Helical" evidence="6">
    <location>
        <begin position="379"/>
        <end position="401"/>
    </location>
</feature>
<evidence type="ECO:0008006" key="9">
    <source>
        <dbReference type="Google" id="ProtNLM"/>
    </source>
</evidence>
<feature type="transmembrane region" description="Helical" evidence="6">
    <location>
        <begin position="132"/>
        <end position="152"/>
    </location>
</feature>
<feature type="non-terminal residue" evidence="7">
    <location>
        <position position="1"/>
    </location>
</feature>
<keyword evidence="3 6" id="KW-0812">Transmembrane</keyword>
<sequence length="426" mass="48008">FLMGYTLLDVISMCVYSVSGFLGVFGNAILLLALWFRSPPSWKSYTILIANCACIDLVACFSTWMSIERFVPFKDVTTSVYLGPCTLVSGFACHILHSIMLHSVTQSLFLLVIAFCYRLYVLGRSPPTKLNMVFLCIAIYLPTLSVLVASFFTNDPSVEVRQALKLLHPEHEQFEDYVVEGHVDVLPSPGAKFIQAYMIWPIIPLCMLVFFVRHKVIGKITSKGDAMTDRTREIHKNLVKVLTLHACLPFLFLLSVIAFIIVKRRLSNSIFFEYSVFWYISFMPALSPIITLYNVTPFRNFVLGRGQPRFSATAASVVVSQITLLQHGSEIVIIVIMKRYSARSYTILIANCACIDLVACFSTWMSIERLAPFKEVTVSVYLGPCTLISGFVCHILHSIMLHSVTQSLFRLVIAFCYRLYVLGRSG</sequence>
<feature type="transmembrane region" description="Helical" evidence="6">
    <location>
        <begin position="274"/>
        <end position="295"/>
    </location>
</feature>
<evidence type="ECO:0000256" key="4">
    <source>
        <dbReference type="ARBA" id="ARBA00022989"/>
    </source>
</evidence>
<gene>
    <name evidence="7" type="ORF">PMAYCL1PPCAC_16907</name>
</gene>
<dbReference type="Pfam" id="PF10317">
    <property type="entry name" value="7TM_GPCR_Srd"/>
    <property type="match status" value="2"/>
</dbReference>
<keyword evidence="4 6" id="KW-1133">Transmembrane helix</keyword>
<evidence type="ECO:0000256" key="6">
    <source>
        <dbReference type="SAM" id="Phobius"/>
    </source>
</evidence>
<evidence type="ECO:0000313" key="8">
    <source>
        <dbReference type="Proteomes" id="UP001328107"/>
    </source>
</evidence>
<dbReference type="PANTHER" id="PTHR22945:SF40">
    <property type="entry name" value="SERPENTINE RECEPTOR, CLASS D (DELTA)-RELATED"/>
    <property type="match status" value="1"/>
</dbReference>
<name>A0AAN5CLM8_9BILA</name>
<organism evidence="7 8">
    <name type="scientific">Pristionchus mayeri</name>
    <dbReference type="NCBI Taxonomy" id="1317129"/>
    <lineage>
        <taxon>Eukaryota</taxon>
        <taxon>Metazoa</taxon>
        <taxon>Ecdysozoa</taxon>
        <taxon>Nematoda</taxon>
        <taxon>Chromadorea</taxon>
        <taxon>Rhabditida</taxon>
        <taxon>Rhabditina</taxon>
        <taxon>Diplogasteromorpha</taxon>
        <taxon>Diplogasteroidea</taxon>
        <taxon>Neodiplogasteridae</taxon>
        <taxon>Pristionchus</taxon>
    </lineage>
</organism>
<evidence type="ECO:0000313" key="7">
    <source>
        <dbReference type="EMBL" id="GMR46712.1"/>
    </source>
</evidence>
<protein>
    <recommendedName>
        <fullName evidence="9">G protein-coupled receptor</fullName>
    </recommendedName>
</protein>
<dbReference type="InterPro" id="IPR019421">
    <property type="entry name" value="7TM_GPCR_serpentine_rcpt_Srd"/>
</dbReference>
<comment type="similarity">
    <text evidence="2">Belongs to the nematode receptor-like protein srd family.</text>
</comment>
<comment type="caution">
    <text evidence="7">The sequence shown here is derived from an EMBL/GenBank/DDBJ whole genome shotgun (WGS) entry which is preliminary data.</text>
</comment>
<feature type="transmembrane region" description="Helical" evidence="6">
    <location>
        <begin position="15"/>
        <end position="36"/>
    </location>
</feature>
<evidence type="ECO:0000256" key="2">
    <source>
        <dbReference type="ARBA" id="ARBA00009166"/>
    </source>
</evidence>
<accession>A0AAN5CLM8</accession>
<evidence type="ECO:0000256" key="5">
    <source>
        <dbReference type="ARBA" id="ARBA00023136"/>
    </source>
</evidence>
<dbReference type="PANTHER" id="PTHR22945">
    <property type="entry name" value="SERPENTINE RECEPTOR, CLASS D DELTA"/>
    <property type="match status" value="1"/>
</dbReference>
<feature type="transmembrane region" description="Helical" evidence="6">
    <location>
        <begin position="241"/>
        <end position="262"/>
    </location>
</feature>
<feature type="transmembrane region" description="Helical" evidence="6">
    <location>
        <begin position="345"/>
        <end position="367"/>
    </location>
</feature>
<dbReference type="GO" id="GO:0016020">
    <property type="term" value="C:membrane"/>
    <property type="evidence" value="ECO:0007669"/>
    <property type="project" value="UniProtKB-SubCell"/>
</dbReference>
<feature type="transmembrane region" description="Helical" evidence="6">
    <location>
        <begin position="87"/>
        <end position="120"/>
    </location>
</feature>